<dbReference type="SUPFAM" id="SSF100950">
    <property type="entry name" value="NagB/RpiA/CoA transferase-like"/>
    <property type="match status" value="1"/>
</dbReference>
<evidence type="ECO:0000313" key="5">
    <source>
        <dbReference type="EMBL" id="OBR68534.1"/>
    </source>
</evidence>
<dbReference type="SMART" id="SM00420">
    <property type="entry name" value="HTH_DEOR"/>
    <property type="match status" value="1"/>
</dbReference>
<dbReference type="InterPro" id="IPR037171">
    <property type="entry name" value="NagB/RpiA_transferase-like"/>
</dbReference>
<dbReference type="GO" id="GO:0003700">
    <property type="term" value="F:DNA-binding transcription factor activity"/>
    <property type="evidence" value="ECO:0007669"/>
    <property type="project" value="InterPro"/>
</dbReference>
<evidence type="ECO:0000256" key="3">
    <source>
        <dbReference type="ARBA" id="ARBA00023163"/>
    </source>
</evidence>
<keyword evidence="2" id="KW-0238">DNA-binding</keyword>
<dbReference type="InterPro" id="IPR001034">
    <property type="entry name" value="DeoR_HTH"/>
</dbReference>
<keyword evidence="1" id="KW-0805">Transcription regulation</keyword>
<gene>
    <name evidence="5" type="ORF">A7K91_10010</name>
</gene>
<dbReference type="Gene3D" id="1.10.10.10">
    <property type="entry name" value="Winged helix-like DNA-binding domain superfamily/Winged helix DNA-binding domain"/>
    <property type="match status" value="1"/>
</dbReference>
<protein>
    <submittedName>
        <fullName evidence="5">DeoR family transcriptional regulator</fullName>
    </submittedName>
</protein>
<dbReference type="InterPro" id="IPR036390">
    <property type="entry name" value="WH_DNA-bd_sf"/>
</dbReference>
<feature type="domain" description="HTH deoR-type" evidence="4">
    <location>
        <begin position="9"/>
        <end position="64"/>
    </location>
</feature>
<dbReference type="Pfam" id="PF00455">
    <property type="entry name" value="DeoRC"/>
    <property type="match status" value="1"/>
</dbReference>
<evidence type="ECO:0000256" key="2">
    <source>
        <dbReference type="ARBA" id="ARBA00023125"/>
    </source>
</evidence>
<dbReference type="SUPFAM" id="SSF46785">
    <property type="entry name" value="Winged helix' DNA-binding domain"/>
    <property type="match status" value="1"/>
</dbReference>
<dbReference type="PANTHER" id="PTHR30363:SF44">
    <property type="entry name" value="AGA OPERON TRANSCRIPTIONAL REPRESSOR-RELATED"/>
    <property type="match status" value="1"/>
</dbReference>
<dbReference type="AlphaFoldDB" id="A0A1A5YSK6"/>
<dbReference type="GO" id="GO:0003677">
    <property type="term" value="F:DNA binding"/>
    <property type="evidence" value="ECO:0007669"/>
    <property type="project" value="UniProtKB-KW"/>
</dbReference>
<dbReference type="STRING" id="1844972.A7K91_10010"/>
<dbReference type="InterPro" id="IPR018356">
    <property type="entry name" value="Tscrpt_reg_HTH_DeoR_CS"/>
</dbReference>
<dbReference type="InterPro" id="IPR050313">
    <property type="entry name" value="Carb_Metab_HTH_regulators"/>
</dbReference>
<comment type="caution">
    <text evidence="5">The sequence shown here is derived from an EMBL/GenBank/DDBJ whole genome shotgun (WGS) entry which is preliminary data.</text>
</comment>
<dbReference type="Pfam" id="PF08220">
    <property type="entry name" value="HTH_DeoR"/>
    <property type="match status" value="1"/>
</dbReference>
<dbReference type="Gene3D" id="3.40.50.1360">
    <property type="match status" value="1"/>
</dbReference>
<proteinExistence type="predicted"/>
<evidence type="ECO:0000259" key="4">
    <source>
        <dbReference type="PROSITE" id="PS51000"/>
    </source>
</evidence>
<dbReference type="PROSITE" id="PS00894">
    <property type="entry name" value="HTH_DEOR_1"/>
    <property type="match status" value="1"/>
</dbReference>
<keyword evidence="3" id="KW-0804">Transcription</keyword>
<dbReference type="PANTHER" id="PTHR30363">
    <property type="entry name" value="HTH-TYPE TRANSCRIPTIONAL REGULATOR SRLR-RELATED"/>
    <property type="match status" value="1"/>
</dbReference>
<evidence type="ECO:0000313" key="6">
    <source>
        <dbReference type="Proteomes" id="UP000092024"/>
    </source>
</evidence>
<dbReference type="EMBL" id="LYPA01000025">
    <property type="protein sequence ID" value="OBR68534.1"/>
    <property type="molecule type" value="Genomic_DNA"/>
</dbReference>
<keyword evidence="6" id="KW-1185">Reference proteome</keyword>
<dbReference type="InterPro" id="IPR014036">
    <property type="entry name" value="DeoR-like_C"/>
</dbReference>
<accession>A0A1A5YSK6</accession>
<organism evidence="5 6">
    <name type="scientific">Paenibacillus oryzae</name>
    <dbReference type="NCBI Taxonomy" id="1844972"/>
    <lineage>
        <taxon>Bacteria</taxon>
        <taxon>Bacillati</taxon>
        <taxon>Bacillota</taxon>
        <taxon>Bacilli</taxon>
        <taxon>Bacillales</taxon>
        <taxon>Paenibacillaceae</taxon>
        <taxon>Paenibacillus</taxon>
    </lineage>
</organism>
<sequence>MGESGGSKGQRRREAILQVLKQQGRITIAEMVERFNCSEATARRDLEQMEAEYPVIRTIGGAMYDGMGTLRELPFSEKEGLSILEKEKIARLAASLIQEGDIIGLSGGSTNFLLAKLLKSRKGLTVVTNAVNIAMELAGSAIQVVVTGGIMRHNSFELCGPLGEEMMARIHIGKMFIGVDGISAASGISSYSEQEAQSSKAMLKRSQQSFAVFDHTKSNKTSLFTIAELSELHAVITDQPPDGQLAGELARLGVEVHVTD</sequence>
<evidence type="ECO:0000256" key="1">
    <source>
        <dbReference type="ARBA" id="ARBA00023015"/>
    </source>
</evidence>
<dbReference type="Proteomes" id="UP000092024">
    <property type="component" value="Unassembled WGS sequence"/>
</dbReference>
<dbReference type="SMART" id="SM01134">
    <property type="entry name" value="DeoRC"/>
    <property type="match status" value="1"/>
</dbReference>
<dbReference type="OrthoDB" id="9797223at2"/>
<name>A0A1A5YSK6_9BACL</name>
<reference evidence="5 6" key="1">
    <citation type="submission" date="2016-05" db="EMBL/GenBank/DDBJ databases">
        <title>Paenibacillus oryzae. sp. nov., isolated from the rice root.</title>
        <authorList>
            <person name="Zhang J."/>
            <person name="Zhang X."/>
        </authorList>
    </citation>
    <scope>NUCLEOTIDE SEQUENCE [LARGE SCALE GENOMIC DNA]</scope>
    <source>
        <strain evidence="5 6">1DrF-4</strain>
    </source>
</reference>
<dbReference type="InterPro" id="IPR036388">
    <property type="entry name" value="WH-like_DNA-bd_sf"/>
</dbReference>
<dbReference type="PROSITE" id="PS51000">
    <property type="entry name" value="HTH_DEOR_2"/>
    <property type="match status" value="1"/>
</dbReference>